<dbReference type="EMBL" id="JN201525">
    <property type="protein sequence ID" value="AEJ94154.1"/>
    <property type="molecule type" value="Genomic_DNA"/>
</dbReference>
<reference evidence="1 2" key="1">
    <citation type="journal article" date="2012" name="J. Virol.">
        <title>Complete Genome Sequences of 138 Mycobacteriophages.</title>
        <authorList>
            <consortium name="the Science Education Alliance Phage Hunters Advancing Genomics and Evolutionary Science Program"/>
            <consortium name="the KwaZulu-Natal Research Institute for Tuberculosis and HIV Mycobacterial Genetics Course Students"/>
            <consortium name="the Phage Hunters Integrating Research and Education Program"/>
            <person name="Hatfull G.F."/>
        </authorList>
    </citation>
    <scope>NUCLEOTIDE SEQUENCE [LARGE SCALE GENOMIC DNA]</scope>
</reference>
<sequence>MNEYTVWFAQAVGTVVKRVEAEDYSEAIDRAWDELPGSLCHQCARDFDLAGEWEPDAVEDAEGNIVWEEKRR</sequence>
<dbReference type="KEGG" id="vg:18566170"/>
<keyword evidence="2" id="KW-1185">Reference proteome</keyword>
<evidence type="ECO:0000313" key="1">
    <source>
        <dbReference type="EMBL" id="AEJ94154.1"/>
    </source>
</evidence>
<organism evidence="1 2">
    <name type="scientific">Mycobacterium phage Thibault</name>
    <dbReference type="NCBI Taxonomy" id="1052673"/>
    <lineage>
        <taxon>Viruses</taxon>
        <taxon>Duplodnaviria</taxon>
        <taxon>Heunggongvirae</taxon>
        <taxon>Uroviricota</taxon>
        <taxon>Caudoviricetes</taxon>
        <taxon>Omegavirus</taxon>
        <taxon>Omegavirus thibault</taxon>
    </lineage>
</organism>
<evidence type="ECO:0000313" key="2">
    <source>
        <dbReference type="Proteomes" id="UP000008391"/>
    </source>
</evidence>
<dbReference type="RefSeq" id="YP_009018065.1">
    <property type="nucleotide sequence ID" value="NC_023738.1"/>
</dbReference>
<dbReference type="GeneID" id="18566170"/>
<accession>G1FGB9</accession>
<name>G1FGB9_9CAUD</name>
<proteinExistence type="predicted"/>
<dbReference type="OrthoDB" id="39937at10239"/>
<protein>
    <submittedName>
        <fullName evidence="1">Uncharacterized protein</fullName>
    </submittedName>
</protein>
<dbReference type="Proteomes" id="UP000008391">
    <property type="component" value="Segment"/>
</dbReference>
<gene>
    <name evidence="1" type="primary">54</name>
    <name evidence="1" type="ORF">THIBAULT_54</name>
</gene>